<dbReference type="InterPro" id="IPR046348">
    <property type="entry name" value="SIS_dom_sf"/>
</dbReference>
<dbReference type="EC" id="5.3.1.28" evidence="9"/>
<keyword evidence="8 9" id="KW-0119">Carbohydrate metabolism</keyword>
<dbReference type="CDD" id="cd05006">
    <property type="entry name" value="SIS_GmhA"/>
    <property type="match status" value="1"/>
</dbReference>
<feature type="binding site" evidence="9">
    <location>
        <position position="57"/>
    </location>
    <ligand>
        <name>Zn(2+)</name>
        <dbReference type="ChEBI" id="CHEBI:29105"/>
    </ligand>
</feature>
<feature type="binding site" evidence="9">
    <location>
        <position position="61"/>
    </location>
    <ligand>
        <name>Zn(2+)</name>
        <dbReference type="ChEBI" id="CHEBI:29105"/>
    </ligand>
</feature>
<dbReference type="GO" id="GO:0008968">
    <property type="term" value="F:D-sedoheptulose 7-phosphate isomerase activity"/>
    <property type="evidence" value="ECO:0007669"/>
    <property type="project" value="UniProtKB-UniRule"/>
</dbReference>
<organism evidence="11 12">
    <name type="scientific">Candidatus Zambryskibacteria bacterium CG_4_9_14_3_um_filter_40_16</name>
    <dbReference type="NCBI Taxonomy" id="1975111"/>
    <lineage>
        <taxon>Bacteria</taxon>
        <taxon>Candidatus Zambryskiibacteriota</taxon>
    </lineage>
</organism>
<accession>A0A2M7WV46</accession>
<feature type="binding site" evidence="9">
    <location>
        <position position="121"/>
    </location>
    <ligand>
        <name>substrate</name>
    </ligand>
</feature>
<keyword evidence="4 9" id="KW-0963">Cytoplasm</keyword>
<comment type="function">
    <text evidence="9">Catalyzes the isomerization of sedoheptulose 7-phosphate in D-glycero-D-manno-heptose 7-phosphate.</text>
</comment>
<feature type="binding site" evidence="9">
    <location>
        <begin position="48"/>
        <end position="50"/>
    </location>
    <ligand>
        <name>substrate</name>
    </ligand>
</feature>
<keyword evidence="5 9" id="KW-0479">Metal-binding</keyword>
<dbReference type="GO" id="GO:0005737">
    <property type="term" value="C:cytoplasm"/>
    <property type="evidence" value="ECO:0007669"/>
    <property type="project" value="UniProtKB-SubCell"/>
</dbReference>
<evidence type="ECO:0000259" key="10">
    <source>
        <dbReference type="PROSITE" id="PS51464"/>
    </source>
</evidence>
<feature type="binding site" evidence="9">
    <location>
        <position position="61"/>
    </location>
    <ligand>
        <name>substrate</name>
    </ligand>
</feature>
<comment type="caution">
    <text evidence="11">The sequence shown here is derived from an EMBL/GenBank/DDBJ whole genome shotgun (WGS) entry which is preliminary data.</text>
</comment>
<comment type="subcellular location">
    <subcellularLocation>
        <location evidence="2 9">Cytoplasm</location>
    </subcellularLocation>
</comment>
<dbReference type="UniPathway" id="UPA00041">
    <property type="reaction ID" value="UER00436"/>
</dbReference>
<dbReference type="Proteomes" id="UP000231487">
    <property type="component" value="Unassembled WGS sequence"/>
</dbReference>
<evidence type="ECO:0000256" key="7">
    <source>
        <dbReference type="ARBA" id="ARBA00023235"/>
    </source>
</evidence>
<evidence type="ECO:0000256" key="4">
    <source>
        <dbReference type="ARBA" id="ARBA00022490"/>
    </source>
</evidence>
<evidence type="ECO:0000256" key="9">
    <source>
        <dbReference type="HAMAP-Rule" id="MF_00067"/>
    </source>
</evidence>
<comment type="similarity">
    <text evidence="3 9">Belongs to the SIS family. GmhA subfamily.</text>
</comment>
<dbReference type="SUPFAM" id="SSF53697">
    <property type="entry name" value="SIS domain"/>
    <property type="match status" value="1"/>
</dbReference>
<feature type="binding site" evidence="9">
    <location>
        <position position="168"/>
    </location>
    <ligand>
        <name>Zn(2+)</name>
        <dbReference type="ChEBI" id="CHEBI:29105"/>
    </ligand>
</feature>
<name>A0A2M7WV46_9BACT</name>
<protein>
    <recommendedName>
        <fullName evidence="9">Phosphoheptose isomerase</fullName>
        <ecNumber evidence="9">5.3.1.28</ecNumber>
    </recommendedName>
    <alternativeName>
        <fullName evidence="9">Sedoheptulose 7-phosphate isomerase</fullName>
    </alternativeName>
</protein>
<feature type="binding site" evidence="9">
    <location>
        <begin position="90"/>
        <end position="91"/>
    </location>
    <ligand>
        <name>substrate</name>
    </ligand>
</feature>
<dbReference type="HAMAP" id="MF_00067">
    <property type="entry name" value="GmhA"/>
    <property type="match status" value="1"/>
</dbReference>
<dbReference type="InterPro" id="IPR001347">
    <property type="entry name" value="SIS_dom"/>
</dbReference>
<evidence type="ECO:0000313" key="12">
    <source>
        <dbReference type="Proteomes" id="UP000231487"/>
    </source>
</evidence>
<comment type="pathway">
    <text evidence="9">Carbohydrate biosynthesis; D-glycero-D-manno-heptose 7-phosphate biosynthesis; D-glycero-alpha-D-manno-heptose 7-phosphate and D-glycero-beta-D-manno-heptose 7-phosphate from sedoheptulose 7-phosphate: step 1/1.</text>
</comment>
<dbReference type="GO" id="GO:2001061">
    <property type="term" value="P:D-glycero-D-manno-heptose 7-phosphate biosynthetic process"/>
    <property type="evidence" value="ECO:0007669"/>
    <property type="project" value="UniProtKB-UniPathway"/>
</dbReference>
<feature type="binding site" evidence="9">
    <location>
        <position position="168"/>
    </location>
    <ligand>
        <name>substrate</name>
    </ligand>
</feature>
<feature type="binding site" evidence="9">
    <location>
        <begin position="116"/>
        <end position="118"/>
    </location>
    <ligand>
        <name>substrate</name>
    </ligand>
</feature>
<feature type="domain" description="SIS" evidence="10">
    <location>
        <begin position="33"/>
        <end position="192"/>
    </location>
</feature>
<keyword evidence="7 9" id="KW-0413">Isomerase</keyword>
<comment type="miscellaneous">
    <text evidence="9">The reaction produces a racemic mixture of D-glycero-alpha-D-manno-heptose 7-phosphate and D-glycero-beta-D-manno-heptose 7-phosphate.</text>
</comment>
<dbReference type="InterPro" id="IPR035461">
    <property type="entry name" value="GmhA/DiaA"/>
</dbReference>
<evidence type="ECO:0000256" key="1">
    <source>
        <dbReference type="ARBA" id="ARBA00000348"/>
    </source>
</evidence>
<dbReference type="PROSITE" id="PS51464">
    <property type="entry name" value="SIS"/>
    <property type="match status" value="1"/>
</dbReference>
<dbReference type="GO" id="GO:0005975">
    <property type="term" value="P:carbohydrate metabolic process"/>
    <property type="evidence" value="ECO:0007669"/>
    <property type="project" value="UniProtKB-UniRule"/>
</dbReference>
<reference evidence="12" key="1">
    <citation type="submission" date="2017-09" db="EMBL/GenBank/DDBJ databases">
        <title>Depth-based differentiation of microbial function through sediment-hosted aquifers and enrichment of novel symbionts in the deep terrestrial subsurface.</title>
        <authorList>
            <person name="Probst A.J."/>
            <person name="Ladd B."/>
            <person name="Jarett J.K."/>
            <person name="Geller-Mcgrath D.E."/>
            <person name="Sieber C.M.K."/>
            <person name="Emerson J.B."/>
            <person name="Anantharaman K."/>
            <person name="Thomas B.C."/>
            <person name="Malmstrom R."/>
            <person name="Stieglmeier M."/>
            <person name="Klingl A."/>
            <person name="Woyke T."/>
            <person name="Ryan C.M."/>
            <person name="Banfield J.F."/>
        </authorList>
    </citation>
    <scope>NUCLEOTIDE SEQUENCE [LARGE SCALE GENOMIC DNA]</scope>
</reference>
<evidence type="ECO:0000256" key="3">
    <source>
        <dbReference type="ARBA" id="ARBA00009894"/>
    </source>
</evidence>
<evidence type="ECO:0000256" key="6">
    <source>
        <dbReference type="ARBA" id="ARBA00022833"/>
    </source>
</evidence>
<dbReference type="EMBL" id="PFXE01000010">
    <property type="protein sequence ID" value="PJA34159.1"/>
    <property type="molecule type" value="Genomic_DNA"/>
</dbReference>
<dbReference type="GO" id="GO:0008270">
    <property type="term" value="F:zinc ion binding"/>
    <property type="evidence" value="ECO:0007669"/>
    <property type="project" value="UniProtKB-UniRule"/>
</dbReference>
<dbReference type="PANTHER" id="PTHR30390">
    <property type="entry name" value="SEDOHEPTULOSE 7-PHOSPHATE ISOMERASE / DNAA INITIATOR-ASSOCIATING FACTOR FOR REPLICATION INITIATION"/>
    <property type="match status" value="1"/>
</dbReference>
<dbReference type="AlphaFoldDB" id="A0A2M7WV46"/>
<keyword evidence="6 9" id="KW-0862">Zinc</keyword>
<gene>
    <name evidence="9" type="primary">gmhA</name>
    <name evidence="11" type="ORF">CO184_00445</name>
</gene>
<comment type="catalytic activity">
    <reaction evidence="1 9">
        <text>2 D-sedoheptulose 7-phosphate = D-glycero-alpha-D-manno-heptose 7-phosphate + D-glycero-beta-D-manno-heptose 7-phosphate</text>
        <dbReference type="Rhea" id="RHEA:27489"/>
        <dbReference type="ChEBI" id="CHEBI:57483"/>
        <dbReference type="ChEBI" id="CHEBI:60203"/>
        <dbReference type="ChEBI" id="CHEBI:60204"/>
        <dbReference type="EC" id="5.3.1.28"/>
    </reaction>
</comment>
<dbReference type="InterPro" id="IPR004515">
    <property type="entry name" value="Phosphoheptose_Isoase"/>
</dbReference>
<evidence type="ECO:0000256" key="8">
    <source>
        <dbReference type="ARBA" id="ARBA00023277"/>
    </source>
</evidence>
<evidence type="ECO:0000313" key="11">
    <source>
        <dbReference type="EMBL" id="PJA34159.1"/>
    </source>
</evidence>
<dbReference type="Pfam" id="PF13580">
    <property type="entry name" value="SIS_2"/>
    <property type="match status" value="1"/>
</dbReference>
<comment type="cofactor">
    <cofactor evidence="9">
        <name>Zn(2+)</name>
        <dbReference type="ChEBI" id="CHEBI:29105"/>
    </cofactor>
    <text evidence="9">Binds 1 zinc ion per subunit.</text>
</comment>
<evidence type="ECO:0000256" key="2">
    <source>
        <dbReference type="ARBA" id="ARBA00004496"/>
    </source>
</evidence>
<dbReference type="InterPro" id="IPR050099">
    <property type="entry name" value="SIS_GmhA/DiaA_subfam"/>
</dbReference>
<feature type="binding site" evidence="9">
    <location>
        <position position="176"/>
    </location>
    <ligand>
        <name>Zn(2+)</name>
        <dbReference type="ChEBI" id="CHEBI:29105"/>
    </ligand>
</feature>
<dbReference type="Gene3D" id="3.40.50.10490">
    <property type="entry name" value="Glucose-6-phosphate isomerase like protein, domain 1"/>
    <property type="match status" value="1"/>
</dbReference>
<evidence type="ECO:0000256" key="5">
    <source>
        <dbReference type="ARBA" id="ARBA00022723"/>
    </source>
</evidence>
<proteinExistence type="inferred from homology"/>
<dbReference type="GO" id="GO:0097367">
    <property type="term" value="F:carbohydrate derivative binding"/>
    <property type="evidence" value="ECO:0007669"/>
    <property type="project" value="InterPro"/>
</dbReference>
<sequence>MDNIIKKAIEEHEAAIVSVKKNTQKIKEVANLLKKTIKNGGHIFVCGNGGSSADSQHIVGELRGHFEKERKPIRATALTVDTSSITAIGNDYGFKYIFSRQLEALSKKDDILIAISTSGNSENVLMAIKKARNLGVKTIALTGKGGGKILKFVDYTLCVDSKRVPRIQEVHELMFHILCELIDEDIKKIKNENNRNHTST</sequence>